<sequence>MFSATILSLLFCTQFVLCDETQGTQWDNLMNKKFGDGQVPQHWNWKPTFGGKGSENQLVQTLVLHPDDGREATPTVLAINSVINTEDEDKSRGDMLRHALFDLATLPVSKPDIPLLDSPHIEIPLLDLQNLIVDQNDGGSKQSVSDDKKTQQPTEDIKTEQTASDDSQTKQSSSDETVEKQTIVVPTIYQPQTAVPEVLRSLAAIPTIQQLKTVEPITQQPITEEPTTQQPPQPITEYLISKAARNTLGSKPYRLLPDSDVVVANEANGQPSVMVAVGNIPTIQLPGSGIIIARPDSWTPTTTTVAPTTTTTVAPTTTTSQPAPTTTVALTTTTVAPTTTTTTVAPITTTTKAATTTTPTTKVAPTTTTTTTQKPVPYKNVIDGECNRCIYRNGVGFLSHTSDCTKFFKCQRLSNGGFRAAELQCPFGLYWNNEIFSCDYPRNTNCTNHPCTNTNTRYAEMTGHCAGYWRCDWATPVAYCCPQGHRFQQSSQLCEVDRTRTCRDDCSGPQQKPSGVVEKLCDKRSVSDSKTAFEQRVPVNRWIRLDCAPSTGFNPKTCLCSDRVNAPVTQKTSNKDCDPMLHISFNNGVRDESRHRFWIENVGVTSKAGVGLFNGNNKLLVNRFANAPLGRDLVIEVVYEPADRRRDEVLVSNGDCGVKPSLYIVTGPTGVTFSVKTTRSSTPSVVTVPISMPKGLIKARLSLANGRLTGEVGGLSKSTPASGSVELRKSSLIIGSGDGMKKFDGIMDDVKMFFCQNDGK</sequence>
<dbReference type="CTD" id="20251105"/>
<feature type="domain" description="Chitin-binding type-2" evidence="3">
    <location>
        <begin position="451"/>
        <end position="504"/>
    </location>
</feature>
<feature type="compositionally biased region" description="Basic and acidic residues" evidence="1">
    <location>
        <begin position="144"/>
        <end position="159"/>
    </location>
</feature>
<dbReference type="PROSITE" id="PS50940">
    <property type="entry name" value="CHIT_BIND_II"/>
    <property type="match status" value="2"/>
</dbReference>
<keyword evidence="5" id="KW-1185">Reference proteome</keyword>
<feature type="compositionally biased region" description="Low complexity" evidence="1">
    <location>
        <begin position="161"/>
        <end position="175"/>
    </location>
</feature>
<feature type="region of interest" description="Disordered" evidence="1">
    <location>
        <begin position="137"/>
        <end position="179"/>
    </location>
</feature>
<organism evidence="4 5">
    <name type="scientific">Lottia gigantea</name>
    <name type="common">Giant owl limpet</name>
    <dbReference type="NCBI Taxonomy" id="225164"/>
    <lineage>
        <taxon>Eukaryota</taxon>
        <taxon>Metazoa</taxon>
        <taxon>Spiralia</taxon>
        <taxon>Lophotrochozoa</taxon>
        <taxon>Mollusca</taxon>
        <taxon>Gastropoda</taxon>
        <taxon>Patellogastropoda</taxon>
        <taxon>Lottioidea</taxon>
        <taxon>Lottiidae</taxon>
        <taxon>Lottia</taxon>
    </lineage>
</organism>
<feature type="domain" description="Chitin-binding type-2" evidence="3">
    <location>
        <begin position="386"/>
        <end position="448"/>
    </location>
</feature>
<evidence type="ECO:0000256" key="2">
    <source>
        <dbReference type="SAM" id="SignalP"/>
    </source>
</evidence>
<accession>V4AGF2</accession>
<dbReference type="EMBL" id="KB202058">
    <property type="protein sequence ID" value="ESO92491.1"/>
    <property type="molecule type" value="Genomic_DNA"/>
</dbReference>
<reference evidence="4 5" key="1">
    <citation type="journal article" date="2013" name="Nature">
        <title>Insights into bilaterian evolution from three spiralian genomes.</title>
        <authorList>
            <person name="Simakov O."/>
            <person name="Marletaz F."/>
            <person name="Cho S.J."/>
            <person name="Edsinger-Gonzales E."/>
            <person name="Havlak P."/>
            <person name="Hellsten U."/>
            <person name="Kuo D.H."/>
            <person name="Larsson T."/>
            <person name="Lv J."/>
            <person name="Arendt D."/>
            <person name="Savage R."/>
            <person name="Osoegawa K."/>
            <person name="de Jong P."/>
            <person name="Grimwood J."/>
            <person name="Chapman J.A."/>
            <person name="Shapiro H."/>
            <person name="Aerts A."/>
            <person name="Otillar R.P."/>
            <person name="Terry A.Y."/>
            <person name="Boore J.L."/>
            <person name="Grigoriev I.V."/>
            <person name="Lindberg D.R."/>
            <person name="Seaver E.C."/>
            <person name="Weisblat D.A."/>
            <person name="Putnam N.H."/>
            <person name="Rokhsar D.S."/>
        </authorList>
    </citation>
    <scope>NUCLEOTIDE SEQUENCE [LARGE SCALE GENOMIC DNA]</scope>
</reference>
<dbReference type="SMART" id="SM00494">
    <property type="entry name" value="ChtBD2"/>
    <property type="match status" value="2"/>
</dbReference>
<dbReference type="InterPro" id="IPR036508">
    <property type="entry name" value="Chitin-bd_dom_sf"/>
</dbReference>
<dbReference type="KEGG" id="lgi:LOTGIDRAFT_239574"/>
<name>V4AGF2_LOTGI</name>
<dbReference type="OMA" id="INTCACT"/>
<dbReference type="AlphaFoldDB" id="V4AGF2"/>
<dbReference type="RefSeq" id="XP_009056819.1">
    <property type="nucleotide sequence ID" value="XM_009058571.1"/>
</dbReference>
<feature type="chain" id="PRO_5004717152" description="Chitin-binding type-2 domain-containing protein" evidence="2">
    <location>
        <begin position="19"/>
        <end position="760"/>
    </location>
</feature>
<dbReference type="OrthoDB" id="6020543at2759"/>
<evidence type="ECO:0000256" key="1">
    <source>
        <dbReference type="SAM" id="MobiDB-lite"/>
    </source>
</evidence>
<dbReference type="GO" id="GO:0008061">
    <property type="term" value="F:chitin binding"/>
    <property type="evidence" value="ECO:0007669"/>
    <property type="project" value="InterPro"/>
</dbReference>
<keyword evidence="2" id="KW-0732">Signal</keyword>
<dbReference type="SUPFAM" id="SSF57625">
    <property type="entry name" value="Invertebrate chitin-binding proteins"/>
    <property type="match status" value="1"/>
</dbReference>
<dbReference type="Gene3D" id="2.170.140.10">
    <property type="entry name" value="Chitin binding domain"/>
    <property type="match status" value="1"/>
</dbReference>
<dbReference type="GO" id="GO:0005576">
    <property type="term" value="C:extracellular region"/>
    <property type="evidence" value="ECO:0007669"/>
    <property type="project" value="InterPro"/>
</dbReference>
<evidence type="ECO:0000313" key="4">
    <source>
        <dbReference type="EMBL" id="ESO92491.1"/>
    </source>
</evidence>
<dbReference type="Proteomes" id="UP000030746">
    <property type="component" value="Unassembled WGS sequence"/>
</dbReference>
<dbReference type="GeneID" id="20251105"/>
<feature type="signal peptide" evidence="2">
    <location>
        <begin position="1"/>
        <end position="18"/>
    </location>
</feature>
<dbReference type="Pfam" id="PF01607">
    <property type="entry name" value="CBM_14"/>
    <property type="match status" value="1"/>
</dbReference>
<gene>
    <name evidence="4" type="ORF">LOTGIDRAFT_239574</name>
</gene>
<dbReference type="InterPro" id="IPR002557">
    <property type="entry name" value="Chitin-bd_dom"/>
</dbReference>
<evidence type="ECO:0000313" key="5">
    <source>
        <dbReference type="Proteomes" id="UP000030746"/>
    </source>
</evidence>
<proteinExistence type="predicted"/>
<dbReference type="HOGENOM" id="CLU_366940_0_0_1"/>
<evidence type="ECO:0000259" key="3">
    <source>
        <dbReference type="PROSITE" id="PS50940"/>
    </source>
</evidence>
<protein>
    <recommendedName>
        <fullName evidence="3">Chitin-binding type-2 domain-containing protein</fullName>
    </recommendedName>
</protein>
<feature type="region of interest" description="Disordered" evidence="1">
    <location>
        <begin position="304"/>
        <end position="324"/>
    </location>
</feature>